<name>A0ABW1ZGR3_9DEIO</name>
<proteinExistence type="predicted"/>
<evidence type="ECO:0000313" key="2">
    <source>
        <dbReference type="EMBL" id="MFC6659286.1"/>
    </source>
</evidence>
<sequence>MGRRRLPPVKLYEEARVLDVERQDTFLAAQARAADARERAERTRAARAQARAEALEAAAASFVPVVQPQPLRRGAVRQARAPYLAQLDAVLDHLAVPLAPLSERERAALAELLRRRLDEALAAAYPWYPHPDSAAPKARRQPEAQPSDWRTWDWD</sequence>
<dbReference type="RefSeq" id="WP_380053851.1">
    <property type="nucleotide sequence ID" value="NZ_JBHSWB010000001.1"/>
</dbReference>
<reference evidence="3" key="1">
    <citation type="journal article" date="2019" name="Int. J. Syst. Evol. Microbiol.">
        <title>The Global Catalogue of Microorganisms (GCM) 10K type strain sequencing project: providing services to taxonomists for standard genome sequencing and annotation.</title>
        <authorList>
            <consortium name="The Broad Institute Genomics Platform"/>
            <consortium name="The Broad Institute Genome Sequencing Center for Infectious Disease"/>
            <person name="Wu L."/>
            <person name="Ma J."/>
        </authorList>
    </citation>
    <scope>NUCLEOTIDE SEQUENCE [LARGE SCALE GENOMIC DNA]</scope>
    <source>
        <strain evidence="3">CCUG 63830</strain>
    </source>
</reference>
<organism evidence="2 3">
    <name type="scientific">Deinococcus multiflagellatus</name>
    <dbReference type="NCBI Taxonomy" id="1656887"/>
    <lineage>
        <taxon>Bacteria</taxon>
        <taxon>Thermotogati</taxon>
        <taxon>Deinococcota</taxon>
        <taxon>Deinococci</taxon>
        <taxon>Deinococcales</taxon>
        <taxon>Deinococcaceae</taxon>
        <taxon>Deinococcus</taxon>
    </lineage>
</organism>
<accession>A0ABW1ZGR3</accession>
<dbReference type="EMBL" id="JBHSWB010000001">
    <property type="protein sequence ID" value="MFC6659286.1"/>
    <property type="molecule type" value="Genomic_DNA"/>
</dbReference>
<comment type="caution">
    <text evidence="2">The sequence shown here is derived from an EMBL/GenBank/DDBJ whole genome shotgun (WGS) entry which is preliminary data.</text>
</comment>
<feature type="region of interest" description="Disordered" evidence="1">
    <location>
        <begin position="127"/>
        <end position="155"/>
    </location>
</feature>
<dbReference type="Proteomes" id="UP001596317">
    <property type="component" value="Unassembled WGS sequence"/>
</dbReference>
<gene>
    <name evidence="2" type="ORF">ACFP90_02095</name>
</gene>
<evidence type="ECO:0000256" key="1">
    <source>
        <dbReference type="SAM" id="MobiDB-lite"/>
    </source>
</evidence>
<evidence type="ECO:0000313" key="3">
    <source>
        <dbReference type="Proteomes" id="UP001596317"/>
    </source>
</evidence>
<protein>
    <submittedName>
        <fullName evidence="2">Uncharacterized protein</fullName>
    </submittedName>
</protein>
<keyword evidence="3" id="KW-1185">Reference proteome</keyword>